<evidence type="ECO:0000313" key="2">
    <source>
        <dbReference type="Proteomes" id="UP001059596"/>
    </source>
</evidence>
<feature type="non-terminal residue" evidence="1">
    <location>
        <position position="61"/>
    </location>
</feature>
<organism evidence="1 2">
    <name type="scientific">Drosophila gunungcola</name>
    <name type="common">fruit fly</name>
    <dbReference type="NCBI Taxonomy" id="103775"/>
    <lineage>
        <taxon>Eukaryota</taxon>
        <taxon>Metazoa</taxon>
        <taxon>Ecdysozoa</taxon>
        <taxon>Arthropoda</taxon>
        <taxon>Hexapoda</taxon>
        <taxon>Insecta</taxon>
        <taxon>Pterygota</taxon>
        <taxon>Neoptera</taxon>
        <taxon>Endopterygota</taxon>
        <taxon>Diptera</taxon>
        <taxon>Brachycera</taxon>
        <taxon>Muscomorpha</taxon>
        <taxon>Ephydroidea</taxon>
        <taxon>Drosophilidae</taxon>
        <taxon>Drosophila</taxon>
        <taxon>Sophophora</taxon>
    </lineage>
</organism>
<sequence length="61" mass="7303">MQESTRSFSFLLHFSPLAFLFSIEIAGYSVICEINVYILCGFNFQKNYFNNNLYIFHKFKF</sequence>
<reference evidence="1" key="1">
    <citation type="journal article" date="2023" name="Genome Biol. Evol.">
        <title>Long-read-based Genome Assembly of Drosophila gunungcola Reveals Fewer Chemosensory Genes in Flower-breeding Species.</title>
        <authorList>
            <person name="Negi A."/>
            <person name="Liao B.Y."/>
            <person name="Yeh S.D."/>
        </authorList>
    </citation>
    <scope>NUCLEOTIDE SEQUENCE</scope>
    <source>
        <strain evidence="1">Sukarami</strain>
    </source>
</reference>
<gene>
    <name evidence="1" type="ORF">M5D96_011559</name>
</gene>
<proteinExistence type="predicted"/>
<dbReference type="AlphaFoldDB" id="A0A9Q0BKW5"/>
<protein>
    <submittedName>
        <fullName evidence="1">Uncharacterized protein</fullName>
    </submittedName>
</protein>
<comment type="caution">
    <text evidence="1">The sequence shown here is derived from an EMBL/GenBank/DDBJ whole genome shotgun (WGS) entry which is preliminary data.</text>
</comment>
<dbReference type="Proteomes" id="UP001059596">
    <property type="component" value="Unassembled WGS sequence"/>
</dbReference>
<keyword evidence="2" id="KW-1185">Reference proteome</keyword>
<accession>A0A9Q0BKW5</accession>
<dbReference type="EMBL" id="JAMKOV010000032">
    <property type="protein sequence ID" value="KAI8035646.1"/>
    <property type="molecule type" value="Genomic_DNA"/>
</dbReference>
<evidence type="ECO:0000313" key="1">
    <source>
        <dbReference type="EMBL" id="KAI8035646.1"/>
    </source>
</evidence>
<name>A0A9Q0BKW5_9MUSC</name>